<accession>A0A1X7TR74</accession>
<name>A0A1X7TR74_AMPQE</name>
<proteinExistence type="predicted"/>
<evidence type="ECO:0000313" key="1">
    <source>
        <dbReference type="EnsemblMetazoa" id="Aqu2.1.17644_001"/>
    </source>
</evidence>
<protein>
    <submittedName>
        <fullName evidence="1">Uncharacterized protein</fullName>
    </submittedName>
</protein>
<organism evidence="1">
    <name type="scientific">Amphimedon queenslandica</name>
    <name type="common">Sponge</name>
    <dbReference type="NCBI Taxonomy" id="400682"/>
    <lineage>
        <taxon>Eukaryota</taxon>
        <taxon>Metazoa</taxon>
        <taxon>Porifera</taxon>
        <taxon>Demospongiae</taxon>
        <taxon>Heteroscleromorpha</taxon>
        <taxon>Haplosclerida</taxon>
        <taxon>Niphatidae</taxon>
        <taxon>Amphimedon</taxon>
    </lineage>
</organism>
<dbReference type="EnsemblMetazoa" id="Aqu2.1.17644_001">
    <property type="protein sequence ID" value="Aqu2.1.17644_001"/>
    <property type="gene ID" value="Aqu2.1.17644"/>
</dbReference>
<reference evidence="1" key="1">
    <citation type="submission" date="2017-05" db="UniProtKB">
        <authorList>
            <consortium name="EnsemblMetazoa"/>
        </authorList>
    </citation>
    <scope>IDENTIFICATION</scope>
</reference>
<dbReference type="InParanoid" id="A0A1X7TR74"/>
<dbReference type="AlphaFoldDB" id="A0A1X7TR74"/>
<sequence length="84" mass="9447">MEREEISASEREGWVHINWRISDGNSKRDMRLSLEARGFRILVPNTSGNSGLVLGTRLQACRDEMVPSLNLVYSLGPRTPQCST</sequence>